<dbReference type="InterPro" id="IPR017871">
    <property type="entry name" value="ABC_transporter-like_CS"/>
</dbReference>
<dbReference type="GO" id="GO:0022857">
    <property type="term" value="F:transmembrane transporter activity"/>
    <property type="evidence" value="ECO:0007669"/>
    <property type="project" value="UniProtKB-ARBA"/>
</dbReference>
<dbReference type="SUPFAM" id="SSF52540">
    <property type="entry name" value="P-loop containing nucleoside triphosphate hydrolases"/>
    <property type="match status" value="1"/>
</dbReference>
<keyword evidence="3 6" id="KW-0067">ATP-binding</keyword>
<dbReference type="InterPro" id="IPR015854">
    <property type="entry name" value="ABC_transpr_LolD-like"/>
</dbReference>
<proteinExistence type="predicted"/>
<dbReference type="CDD" id="cd03255">
    <property type="entry name" value="ABC_MJ0796_LolCDE_FtsE"/>
    <property type="match status" value="1"/>
</dbReference>
<evidence type="ECO:0000313" key="7">
    <source>
        <dbReference type="Proteomes" id="UP001595898"/>
    </source>
</evidence>
<feature type="region of interest" description="Disordered" evidence="4">
    <location>
        <begin position="229"/>
        <end position="272"/>
    </location>
</feature>
<feature type="domain" description="ABC transporter" evidence="5">
    <location>
        <begin position="8"/>
        <end position="245"/>
    </location>
</feature>
<dbReference type="AlphaFoldDB" id="A0ABD5PKC2"/>
<dbReference type="InterPro" id="IPR003439">
    <property type="entry name" value="ABC_transporter-like_ATP-bd"/>
</dbReference>
<dbReference type="PROSITE" id="PS00211">
    <property type="entry name" value="ABC_TRANSPORTER_1"/>
    <property type="match status" value="1"/>
</dbReference>
<dbReference type="PROSITE" id="PS50893">
    <property type="entry name" value="ABC_TRANSPORTER_2"/>
    <property type="match status" value="1"/>
</dbReference>
<dbReference type="PANTHER" id="PTHR24220:SF86">
    <property type="entry name" value="ABC TRANSPORTER ABCH.1"/>
    <property type="match status" value="1"/>
</dbReference>
<name>A0ABD5PKC2_9EURY</name>
<dbReference type="Proteomes" id="UP001595898">
    <property type="component" value="Unassembled WGS sequence"/>
</dbReference>
<dbReference type="EMBL" id="JBHSFA010000002">
    <property type="protein sequence ID" value="MFC4540847.1"/>
    <property type="molecule type" value="Genomic_DNA"/>
</dbReference>
<keyword evidence="7" id="KW-1185">Reference proteome</keyword>
<dbReference type="Pfam" id="PF00005">
    <property type="entry name" value="ABC_tran"/>
    <property type="match status" value="1"/>
</dbReference>
<evidence type="ECO:0000256" key="1">
    <source>
        <dbReference type="ARBA" id="ARBA00022448"/>
    </source>
</evidence>
<dbReference type="GO" id="GO:0005524">
    <property type="term" value="F:ATP binding"/>
    <property type="evidence" value="ECO:0007669"/>
    <property type="project" value="UniProtKB-KW"/>
</dbReference>
<keyword evidence="2" id="KW-0547">Nucleotide-binding</keyword>
<keyword evidence="1" id="KW-0813">Transport</keyword>
<evidence type="ECO:0000256" key="2">
    <source>
        <dbReference type="ARBA" id="ARBA00022741"/>
    </source>
</evidence>
<evidence type="ECO:0000256" key="4">
    <source>
        <dbReference type="SAM" id="MobiDB-lite"/>
    </source>
</evidence>
<evidence type="ECO:0000259" key="5">
    <source>
        <dbReference type="PROSITE" id="PS50893"/>
    </source>
</evidence>
<dbReference type="InterPro" id="IPR017911">
    <property type="entry name" value="MacB-like_ATP-bd"/>
</dbReference>
<reference evidence="6 7" key="1">
    <citation type="journal article" date="2019" name="Int. J. Syst. Evol. Microbiol.">
        <title>The Global Catalogue of Microorganisms (GCM) 10K type strain sequencing project: providing services to taxonomists for standard genome sequencing and annotation.</title>
        <authorList>
            <consortium name="The Broad Institute Genomics Platform"/>
            <consortium name="The Broad Institute Genome Sequencing Center for Infectious Disease"/>
            <person name="Wu L."/>
            <person name="Ma J."/>
        </authorList>
    </citation>
    <scope>NUCLEOTIDE SEQUENCE [LARGE SCALE GENOMIC DNA]</scope>
    <source>
        <strain evidence="6 7">WLHS5</strain>
    </source>
</reference>
<accession>A0ABD5PKC2</accession>
<organism evidence="6 7">
    <name type="scientific">Halosolutus amylolyticus</name>
    <dbReference type="NCBI Taxonomy" id="2932267"/>
    <lineage>
        <taxon>Archaea</taxon>
        <taxon>Methanobacteriati</taxon>
        <taxon>Methanobacteriota</taxon>
        <taxon>Stenosarchaea group</taxon>
        <taxon>Halobacteria</taxon>
        <taxon>Halobacteriales</taxon>
        <taxon>Natrialbaceae</taxon>
        <taxon>Halosolutus</taxon>
    </lineage>
</organism>
<dbReference type="RefSeq" id="WP_250139006.1">
    <property type="nucleotide sequence ID" value="NZ_JALIQP010000001.1"/>
</dbReference>
<comment type="caution">
    <text evidence="6">The sequence shown here is derived from an EMBL/GenBank/DDBJ whole genome shotgun (WGS) entry which is preliminary data.</text>
</comment>
<dbReference type="InterPro" id="IPR003593">
    <property type="entry name" value="AAA+_ATPase"/>
</dbReference>
<dbReference type="Gene3D" id="3.40.50.300">
    <property type="entry name" value="P-loop containing nucleotide triphosphate hydrolases"/>
    <property type="match status" value="1"/>
</dbReference>
<protein>
    <submittedName>
        <fullName evidence="6">ABC transporter ATP-binding protein</fullName>
    </submittedName>
</protein>
<dbReference type="SMART" id="SM00382">
    <property type="entry name" value="AAA"/>
    <property type="match status" value="1"/>
</dbReference>
<dbReference type="InterPro" id="IPR027417">
    <property type="entry name" value="P-loop_NTPase"/>
</dbReference>
<evidence type="ECO:0000313" key="6">
    <source>
        <dbReference type="EMBL" id="MFC4540847.1"/>
    </source>
</evidence>
<sequence length="272" mass="29119">MASSETAVSLSNVRKTYQVGQPVHALDGISLEIPRGSYTAIMGPSGSGKSTLMNLVGCLDTPTEGEVVVDGRDVSGLSDRERTSLRGTEVGFVFQTFNLMPRLNALENVALPQLFQGVSRDDRRDRARELLERVGLGDRVDHMPNELSGGQRQRVALARALVNDPAIVLADEPSGNLDTDTEGEILDLFAEFHDAGTTMVVVTHERHVAERAERIVHLLDGRIERIEELGSVGPDDDGDPAIGDDRAPTVDGEESGGGPAGERTGDRRGGDG</sequence>
<dbReference type="FunFam" id="3.40.50.300:FF:000032">
    <property type="entry name" value="Export ABC transporter ATP-binding protein"/>
    <property type="match status" value="1"/>
</dbReference>
<feature type="compositionally biased region" description="Basic and acidic residues" evidence="4">
    <location>
        <begin position="263"/>
        <end position="272"/>
    </location>
</feature>
<dbReference type="PANTHER" id="PTHR24220">
    <property type="entry name" value="IMPORT ATP-BINDING PROTEIN"/>
    <property type="match status" value="1"/>
</dbReference>
<evidence type="ECO:0000256" key="3">
    <source>
        <dbReference type="ARBA" id="ARBA00022840"/>
    </source>
</evidence>
<dbReference type="GO" id="GO:0098796">
    <property type="term" value="C:membrane protein complex"/>
    <property type="evidence" value="ECO:0007669"/>
    <property type="project" value="UniProtKB-ARBA"/>
</dbReference>
<gene>
    <name evidence="6" type="ORF">ACFO5R_02755</name>
</gene>